<reference evidence="2 3" key="1">
    <citation type="submission" date="2018-11" db="EMBL/GenBank/DDBJ databases">
        <title>Sequencing the genomes of 1000 actinobacteria strains.</title>
        <authorList>
            <person name="Klenk H.-P."/>
        </authorList>
    </citation>
    <scope>NUCLEOTIDE SEQUENCE [LARGE SCALE GENOMIC DNA]</scope>
    <source>
        <strain evidence="2 3">DSM 13521</strain>
    </source>
</reference>
<name>A0A3N2D168_9MICO</name>
<dbReference type="AlphaFoldDB" id="A0A3N2D168"/>
<dbReference type="Pfam" id="PF00107">
    <property type="entry name" value="ADH_zinc_N"/>
    <property type="match status" value="1"/>
</dbReference>
<proteinExistence type="predicted"/>
<keyword evidence="3" id="KW-1185">Reference proteome</keyword>
<dbReference type="EMBL" id="RKHQ01000002">
    <property type="protein sequence ID" value="ROR93519.1"/>
    <property type="molecule type" value="Genomic_DNA"/>
</dbReference>
<dbReference type="InterPro" id="IPR011032">
    <property type="entry name" value="GroES-like_sf"/>
</dbReference>
<dbReference type="SUPFAM" id="SSF51735">
    <property type="entry name" value="NAD(P)-binding Rossmann-fold domains"/>
    <property type="match status" value="1"/>
</dbReference>
<dbReference type="Pfam" id="PF08240">
    <property type="entry name" value="ADH_N"/>
    <property type="match status" value="1"/>
</dbReference>
<organism evidence="2 3">
    <name type="scientific">Salana multivorans</name>
    <dbReference type="NCBI Taxonomy" id="120377"/>
    <lineage>
        <taxon>Bacteria</taxon>
        <taxon>Bacillati</taxon>
        <taxon>Actinomycetota</taxon>
        <taxon>Actinomycetes</taxon>
        <taxon>Micrococcales</taxon>
        <taxon>Beutenbergiaceae</taxon>
        <taxon>Salana</taxon>
    </lineage>
</organism>
<dbReference type="InterPro" id="IPR013154">
    <property type="entry name" value="ADH-like_N"/>
</dbReference>
<dbReference type="GO" id="GO:0016491">
    <property type="term" value="F:oxidoreductase activity"/>
    <property type="evidence" value="ECO:0007669"/>
    <property type="project" value="InterPro"/>
</dbReference>
<comment type="caution">
    <text evidence="2">The sequence shown here is derived from an EMBL/GenBank/DDBJ whole genome shotgun (WGS) entry which is preliminary data.</text>
</comment>
<dbReference type="SMART" id="SM00829">
    <property type="entry name" value="PKS_ER"/>
    <property type="match status" value="1"/>
</dbReference>
<dbReference type="Gene3D" id="3.90.180.10">
    <property type="entry name" value="Medium-chain alcohol dehydrogenases, catalytic domain"/>
    <property type="match status" value="1"/>
</dbReference>
<dbReference type="InterPro" id="IPR051397">
    <property type="entry name" value="Zn-ADH-like_protein"/>
</dbReference>
<dbReference type="InterPro" id="IPR020843">
    <property type="entry name" value="ER"/>
</dbReference>
<gene>
    <name evidence="2" type="ORF">EDD28_2935</name>
</gene>
<dbReference type="Gene3D" id="3.40.50.720">
    <property type="entry name" value="NAD(P)-binding Rossmann-like Domain"/>
    <property type="match status" value="1"/>
</dbReference>
<dbReference type="PANTHER" id="PTHR43677">
    <property type="entry name" value="SHORT-CHAIN DEHYDROGENASE/REDUCTASE"/>
    <property type="match status" value="1"/>
</dbReference>
<protein>
    <submittedName>
        <fullName evidence="2">NADPH:quinone reductase-like Zn-dependent oxidoreductase</fullName>
    </submittedName>
</protein>
<dbReference type="Proteomes" id="UP000275356">
    <property type="component" value="Unassembled WGS sequence"/>
</dbReference>
<evidence type="ECO:0000313" key="3">
    <source>
        <dbReference type="Proteomes" id="UP000275356"/>
    </source>
</evidence>
<feature type="domain" description="Enoyl reductase (ER)" evidence="1">
    <location>
        <begin position="18"/>
        <end position="338"/>
    </location>
</feature>
<sequence>MNHVTCYLNEVGGRRAIRVDGFGVVPAAPVSAQARRGARRAVVRVTHASVGATDVAAIRGDYLLQPFPRLTPGYDLVGVVEHLPAGAPSHLSVGQRVAAVLPRMGAHATRVALAPSLLVPVPDGLASAVAATVPLDGVTARLALDALPLDARRGGSVLVQGAGGAVGSWAVQLAGADGREVYGTASLRSRRHAEGLGATVLDYDDPHWVEHLRDLTGGGVAGAVDQTGGRGVRDAVARRGRLVRIAFGGAPGHQRRATATGVVTTLARRYADPRELVCSVPLLVATRRAVYRRALADLLDAVAAGDLIAPLPSLHPVESYREAVADAASAAAGTKTVLELED</sequence>
<evidence type="ECO:0000259" key="1">
    <source>
        <dbReference type="SMART" id="SM00829"/>
    </source>
</evidence>
<dbReference type="InterPro" id="IPR036291">
    <property type="entry name" value="NAD(P)-bd_dom_sf"/>
</dbReference>
<accession>A0A3N2D168</accession>
<dbReference type="PANTHER" id="PTHR43677:SF4">
    <property type="entry name" value="QUINONE OXIDOREDUCTASE-LIKE PROTEIN 2"/>
    <property type="match status" value="1"/>
</dbReference>
<dbReference type="SUPFAM" id="SSF50129">
    <property type="entry name" value="GroES-like"/>
    <property type="match status" value="1"/>
</dbReference>
<evidence type="ECO:0000313" key="2">
    <source>
        <dbReference type="EMBL" id="ROR93519.1"/>
    </source>
</evidence>
<dbReference type="InterPro" id="IPR013149">
    <property type="entry name" value="ADH-like_C"/>
</dbReference>